<evidence type="ECO:0000313" key="3">
    <source>
        <dbReference type="Proteomes" id="UP000789901"/>
    </source>
</evidence>
<name>A0ABN7UQG3_GIGMA</name>
<sequence>MGKPVCFYSQGATPIEELGTLWQKFWLDEKILNLAIETGCAKELYNPLQLRTKERKCYKHIASFNNSTEARSRASVAPRAGAVPKASAAPRAIATSHTRAKQKHEQEVDNNMIVNNNENLLCSVTQ</sequence>
<evidence type="ECO:0000256" key="1">
    <source>
        <dbReference type="SAM" id="MobiDB-lite"/>
    </source>
</evidence>
<keyword evidence="3" id="KW-1185">Reference proteome</keyword>
<proteinExistence type="predicted"/>
<protein>
    <submittedName>
        <fullName evidence="2">33795_t:CDS:1</fullName>
    </submittedName>
</protein>
<gene>
    <name evidence="2" type="ORF">GMARGA_LOCUS9108</name>
</gene>
<comment type="caution">
    <text evidence="2">The sequence shown here is derived from an EMBL/GenBank/DDBJ whole genome shotgun (WGS) entry which is preliminary data.</text>
</comment>
<reference evidence="2 3" key="1">
    <citation type="submission" date="2021-06" db="EMBL/GenBank/DDBJ databases">
        <authorList>
            <person name="Kallberg Y."/>
            <person name="Tangrot J."/>
            <person name="Rosling A."/>
        </authorList>
    </citation>
    <scope>NUCLEOTIDE SEQUENCE [LARGE SCALE GENOMIC DNA]</scope>
    <source>
        <strain evidence="2 3">120-4 pot B 10/14</strain>
    </source>
</reference>
<dbReference type="Proteomes" id="UP000789901">
    <property type="component" value="Unassembled WGS sequence"/>
</dbReference>
<organism evidence="2 3">
    <name type="scientific">Gigaspora margarita</name>
    <dbReference type="NCBI Taxonomy" id="4874"/>
    <lineage>
        <taxon>Eukaryota</taxon>
        <taxon>Fungi</taxon>
        <taxon>Fungi incertae sedis</taxon>
        <taxon>Mucoromycota</taxon>
        <taxon>Glomeromycotina</taxon>
        <taxon>Glomeromycetes</taxon>
        <taxon>Diversisporales</taxon>
        <taxon>Gigasporaceae</taxon>
        <taxon>Gigaspora</taxon>
    </lineage>
</organism>
<feature type="region of interest" description="Disordered" evidence="1">
    <location>
        <begin position="77"/>
        <end position="105"/>
    </location>
</feature>
<accession>A0ABN7UQG3</accession>
<dbReference type="EMBL" id="CAJVQB010004807">
    <property type="protein sequence ID" value="CAG8646198.1"/>
    <property type="molecule type" value="Genomic_DNA"/>
</dbReference>
<feature type="non-terminal residue" evidence="2">
    <location>
        <position position="126"/>
    </location>
</feature>
<evidence type="ECO:0000313" key="2">
    <source>
        <dbReference type="EMBL" id="CAG8646198.1"/>
    </source>
</evidence>